<feature type="region of interest" description="Disordered" evidence="1">
    <location>
        <begin position="1"/>
        <end position="32"/>
    </location>
</feature>
<evidence type="ECO:0000313" key="4">
    <source>
        <dbReference type="Proteomes" id="UP000054538"/>
    </source>
</evidence>
<evidence type="ECO:0000313" key="3">
    <source>
        <dbReference type="EMBL" id="KIK80784.1"/>
    </source>
</evidence>
<feature type="compositionally biased region" description="Polar residues" evidence="1">
    <location>
        <begin position="1"/>
        <end position="14"/>
    </location>
</feature>
<keyword evidence="4" id="KW-1185">Reference proteome</keyword>
<dbReference type="AlphaFoldDB" id="A0A0D0DH97"/>
<accession>A0A0D0DH97</accession>
<reference evidence="4" key="2">
    <citation type="submission" date="2015-01" db="EMBL/GenBank/DDBJ databases">
        <title>Evolutionary Origins and Diversification of the Mycorrhizal Mutualists.</title>
        <authorList>
            <consortium name="DOE Joint Genome Institute"/>
            <consortium name="Mycorrhizal Genomics Consortium"/>
            <person name="Kohler A."/>
            <person name="Kuo A."/>
            <person name="Nagy L.G."/>
            <person name="Floudas D."/>
            <person name="Copeland A."/>
            <person name="Barry K.W."/>
            <person name="Cichocki N."/>
            <person name="Veneault-Fourrey C."/>
            <person name="LaButti K."/>
            <person name="Lindquist E.A."/>
            <person name="Lipzen A."/>
            <person name="Lundell T."/>
            <person name="Morin E."/>
            <person name="Murat C."/>
            <person name="Riley R."/>
            <person name="Ohm R."/>
            <person name="Sun H."/>
            <person name="Tunlid A."/>
            <person name="Henrissat B."/>
            <person name="Grigoriev I.V."/>
            <person name="Hibbett D.S."/>
            <person name="Martin F."/>
        </authorList>
    </citation>
    <scope>NUCLEOTIDE SEQUENCE [LARGE SCALE GENOMIC DNA]</scope>
    <source>
        <strain evidence="4">Ve08.2h10</strain>
    </source>
</reference>
<dbReference type="PROSITE" id="PS50181">
    <property type="entry name" value="FBOX"/>
    <property type="match status" value="1"/>
</dbReference>
<feature type="region of interest" description="Disordered" evidence="1">
    <location>
        <begin position="298"/>
        <end position="318"/>
    </location>
</feature>
<dbReference type="OrthoDB" id="2633176at2759"/>
<reference evidence="3 4" key="1">
    <citation type="submission" date="2014-04" db="EMBL/GenBank/DDBJ databases">
        <authorList>
            <consortium name="DOE Joint Genome Institute"/>
            <person name="Kuo A."/>
            <person name="Kohler A."/>
            <person name="Jargeat P."/>
            <person name="Nagy L.G."/>
            <person name="Floudas D."/>
            <person name="Copeland A."/>
            <person name="Barry K.W."/>
            <person name="Cichocki N."/>
            <person name="Veneault-Fourrey C."/>
            <person name="LaButti K."/>
            <person name="Lindquist E.A."/>
            <person name="Lipzen A."/>
            <person name="Lundell T."/>
            <person name="Morin E."/>
            <person name="Murat C."/>
            <person name="Sun H."/>
            <person name="Tunlid A."/>
            <person name="Henrissat B."/>
            <person name="Grigoriev I.V."/>
            <person name="Hibbett D.S."/>
            <person name="Martin F."/>
            <person name="Nordberg H.P."/>
            <person name="Cantor M.N."/>
            <person name="Hua S.X."/>
        </authorList>
    </citation>
    <scope>NUCLEOTIDE SEQUENCE [LARGE SCALE GENOMIC DNA]</scope>
    <source>
        <strain evidence="3 4">Ve08.2h10</strain>
    </source>
</reference>
<proteinExistence type="predicted"/>
<sequence length="318" mass="35528">MIQPITHSQNTSVWNPPPSTPERPSVKSSIQHPLKHKLDKYLANHAVTKCQHVSTAQGVESEPLKKSPTLKHCCGNEAEVLTPSKQAHTAPPPSILQLPNELLHKIIGYVPMEGLKAFTQTSSLFKEIAAPHYLVEVDFKYEEANMVDTMSKMKLQEHHSANLEERIPSTKEEALEEIVQGIFRITLQDVTPNPVQPMPSTAAHKNKDFTMLVSLDHELHTRATHALELVKDLDSQGVQSRVLDAMREEELWLEGVQKKLETIGIMDDERNEMLQVAMMEKVDQILAAIKSVSMTLAPRTKEDPLPEDHASATVETGS</sequence>
<dbReference type="InParanoid" id="A0A0D0DH97"/>
<evidence type="ECO:0000259" key="2">
    <source>
        <dbReference type="PROSITE" id="PS50181"/>
    </source>
</evidence>
<dbReference type="HOGENOM" id="CLU_874651_0_0_1"/>
<dbReference type="InterPro" id="IPR036047">
    <property type="entry name" value="F-box-like_dom_sf"/>
</dbReference>
<organism evidence="3 4">
    <name type="scientific">Paxillus rubicundulus Ve08.2h10</name>
    <dbReference type="NCBI Taxonomy" id="930991"/>
    <lineage>
        <taxon>Eukaryota</taxon>
        <taxon>Fungi</taxon>
        <taxon>Dikarya</taxon>
        <taxon>Basidiomycota</taxon>
        <taxon>Agaricomycotina</taxon>
        <taxon>Agaricomycetes</taxon>
        <taxon>Agaricomycetidae</taxon>
        <taxon>Boletales</taxon>
        <taxon>Paxilineae</taxon>
        <taxon>Paxillaceae</taxon>
        <taxon>Paxillus</taxon>
    </lineage>
</organism>
<dbReference type="CDD" id="cd09917">
    <property type="entry name" value="F-box_SF"/>
    <property type="match status" value="1"/>
</dbReference>
<dbReference type="InterPro" id="IPR001810">
    <property type="entry name" value="F-box_dom"/>
</dbReference>
<name>A0A0D0DH97_9AGAM</name>
<feature type="compositionally biased region" description="Basic and acidic residues" evidence="1">
    <location>
        <begin position="299"/>
        <end position="310"/>
    </location>
</feature>
<evidence type="ECO:0000256" key="1">
    <source>
        <dbReference type="SAM" id="MobiDB-lite"/>
    </source>
</evidence>
<protein>
    <recommendedName>
        <fullName evidence="2">F-box domain-containing protein</fullName>
    </recommendedName>
</protein>
<feature type="domain" description="F-box" evidence="2">
    <location>
        <begin position="92"/>
        <end position="144"/>
    </location>
</feature>
<dbReference type="SUPFAM" id="SSF81383">
    <property type="entry name" value="F-box domain"/>
    <property type="match status" value="1"/>
</dbReference>
<gene>
    <name evidence="3" type="ORF">PAXRUDRAFT_15594</name>
</gene>
<dbReference type="Proteomes" id="UP000054538">
    <property type="component" value="Unassembled WGS sequence"/>
</dbReference>
<dbReference type="EMBL" id="KN825934">
    <property type="protein sequence ID" value="KIK80784.1"/>
    <property type="molecule type" value="Genomic_DNA"/>
</dbReference>